<dbReference type="AlphaFoldDB" id="A0AA37GEK1"/>
<evidence type="ECO:0000256" key="2">
    <source>
        <dbReference type="SAM" id="SignalP"/>
    </source>
</evidence>
<accession>A0AA37GEK1</accession>
<sequence length="77" mass="8715">MLVDIAILITFRWAGRVCAARVKKESHSGGSRPPTTCHGDQDTSSMRRLYEYPELLAVGRMYVPLSIRVKLGVRLKR</sequence>
<feature type="chain" id="PRO_5041290251" description="Secreted protein" evidence="2">
    <location>
        <begin position="20"/>
        <end position="77"/>
    </location>
</feature>
<feature type="signal peptide" evidence="2">
    <location>
        <begin position="1"/>
        <end position="19"/>
    </location>
</feature>
<feature type="region of interest" description="Disordered" evidence="1">
    <location>
        <begin position="23"/>
        <end position="43"/>
    </location>
</feature>
<comment type="caution">
    <text evidence="3">The sequence shown here is derived from an EMBL/GenBank/DDBJ whole genome shotgun (WGS) entry which is preliminary data.</text>
</comment>
<evidence type="ECO:0000256" key="1">
    <source>
        <dbReference type="SAM" id="MobiDB-lite"/>
    </source>
</evidence>
<dbReference type="Proteomes" id="UP001055172">
    <property type="component" value="Unassembled WGS sequence"/>
</dbReference>
<protein>
    <recommendedName>
        <fullName evidence="5">Secreted protein</fullName>
    </recommendedName>
</protein>
<evidence type="ECO:0000313" key="3">
    <source>
        <dbReference type="EMBL" id="GJC79484.1"/>
    </source>
</evidence>
<dbReference type="EMBL" id="BPPX01000004">
    <property type="protein sequence ID" value="GJC79484.1"/>
    <property type="molecule type" value="Genomic_DNA"/>
</dbReference>
<name>A0AA37GEK1_9PEZI</name>
<evidence type="ECO:0000313" key="4">
    <source>
        <dbReference type="Proteomes" id="UP001055172"/>
    </source>
</evidence>
<keyword evidence="4" id="KW-1185">Reference proteome</keyword>
<gene>
    <name evidence="3" type="ORF">ColLi_02322</name>
</gene>
<proteinExistence type="predicted"/>
<evidence type="ECO:0008006" key="5">
    <source>
        <dbReference type="Google" id="ProtNLM"/>
    </source>
</evidence>
<keyword evidence="2" id="KW-0732">Signal</keyword>
<organism evidence="3 4">
    <name type="scientific">Colletotrichum liriopes</name>
    <dbReference type="NCBI Taxonomy" id="708192"/>
    <lineage>
        <taxon>Eukaryota</taxon>
        <taxon>Fungi</taxon>
        <taxon>Dikarya</taxon>
        <taxon>Ascomycota</taxon>
        <taxon>Pezizomycotina</taxon>
        <taxon>Sordariomycetes</taxon>
        <taxon>Hypocreomycetidae</taxon>
        <taxon>Glomerellales</taxon>
        <taxon>Glomerellaceae</taxon>
        <taxon>Colletotrichum</taxon>
        <taxon>Colletotrichum spaethianum species complex</taxon>
    </lineage>
</organism>
<reference evidence="3 4" key="1">
    <citation type="submission" date="2021-07" db="EMBL/GenBank/DDBJ databases">
        <title>Genome data of Colletotrichum spaethianum.</title>
        <authorList>
            <person name="Utami Y.D."/>
            <person name="Hiruma K."/>
        </authorList>
    </citation>
    <scope>NUCLEOTIDE SEQUENCE [LARGE SCALE GENOMIC DNA]</scope>
    <source>
        <strain evidence="3 4">MAFF 242679</strain>
    </source>
</reference>